<evidence type="ECO:0000313" key="2">
    <source>
        <dbReference type="Proteomes" id="UP000008743"/>
    </source>
</evidence>
<dbReference type="AlphaFoldDB" id="A0A0D2U8L1"/>
<dbReference type="OrthoDB" id="40547at2759"/>
<dbReference type="InParanoid" id="A0A0D2U8L1"/>
<sequence length="325" mass="35367">MARVHLVPLTSFDEILGLWTRVLLEEPIGTEADTTTQVFWLQTRTLFADIRIPVPNKISGSAAAAAGRLYEQIARQKGFAGVTAITPADTDNGTPGQITWNRTIDYQPPTGMADVGYASFTTQTKDTLIEYGLEGDDYKEIWKRVDCSAEGLANQHMLAMTLESEAIASKSNDETFVNQPSVQGILVGAGDRFISCVDSPRQAALSQNNAPLTFSTAAAFLEAARNTTTATLGDSTTLGNLESSRAALFGVDIALFSSRRLLLSTRADSTLPTEELFLEMVGTFKLVDDSTVVQSLTTQAGERIRRIWRVQENSYPQFPLSTLSP</sequence>
<organism evidence="1 2">
    <name type="scientific">Capsaspora owczarzaki (strain ATCC 30864)</name>
    <dbReference type="NCBI Taxonomy" id="595528"/>
    <lineage>
        <taxon>Eukaryota</taxon>
        <taxon>Filasterea</taxon>
        <taxon>Capsaspora</taxon>
    </lineage>
</organism>
<accession>A0A0D2U8L1</accession>
<dbReference type="EMBL" id="KE346362">
    <property type="protein sequence ID" value="KJE91421.1"/>
    <property type="molecule type" value="Genomic_DNA"/>
</dbReference>
<keyword evidence="2" id="KW-1185">Reference proteome</keyword>
<dbReference type="RefSeq" id="XP_011270218.1">
    <property type="nucleotide sequence ID" value="XM_011271916.1"/>
</dbReference>
<protein>
    <submittedName>
        <fullName evidence="1">Uncharacterized protein</fullName>
    </submittedName>
</protein>
<dbReference type="Pfam" id="PF16815">
    <property type="entry name" value="HRI1"/>
    <property type="match status" value="1"/>
</dbReference>
<proteinExistence type="predicted"/>
<evidence type="ECO:0000313" key="1">
    <source>
        <dbReference type="EMBL" id="KJE91421.1"/>
    </source>
</evidence>
<reference evidence="2" key="1">
    <citation type="submission" date="2011-02" db="EMBL/GenBank/DDBJ databases">
        <title>The Genome Sequence of Capsaspora owczarzaki ATCC 30864.</title>
        <authorList>
            <person name="Russ C."/>
            <person name="Cuomo C."/>
            <person name="Burger G."/>
            <person name="Gray M.W."/>
            <person name="Holland P.W.H."/>
            <person name="King N."/>
            <person name="Lang F.B.F."/>
            <person name="Roger A.J."/>
            <person name="Ruiz-Trillo I."/>
            <person name="Young S.K."/>
            <person name="Zeng Q."/>
            <person name="Gargeya S."/>
            <person name="Alvarado L."/>
            <person name="Berlin A."/>
            <person name="Chapman S.B."/>
            <person name="Chen Z."/>
            <person name="Freedman E."/>
            <person name="Gellesch M."/>
            <person name="Goldberg J."/>
            <person name="Griggs A."/>
            <person name="Gujja S."/>
            <person name="Heilman E."/>
            <person name="Heiman D."/>
            <person name="Howarth C."/>
            <person name="Mehta T."/>
            <person name="Neiman D."/>
            <person name="Pearson M."/>
            <person name="Roberts A."/>
            <person name="Saif S."/>
            <person name="Shea T."/>
            <person name="Shenoy N."/>
            <person name="Sisk P."/>
            <person name="Stolte C."/>
            <person name="Sykes S."/>
            <person name="White J."/>
            <person name="Yandava C."/>
            <person name="Haas B."/>
            <person name="Nusbaum C."/>
            <person name="Birren B."/>
        </authorList>
    </citation>
    <scope>NUCLEOTIDE SEQUENCE</scope>
    <source>
        <strain evidence="2">ATCC 30864</strain>
    </source>
</reference>
<dbReference type="PhylomeDB" id="A0A0D2U8L1"/>
<name>A0A0D2U8L1_CAPO3</name>
<gene>
    <name evidence="1" type="ORF">CAOG_008618</name>
</gene>
<dbReference type="eggNOG" id="ENOG502SVCU">
    <property type="taxonomic scope" value="Eukaryota"/>
</dbReference>
<dbReference type="Proteomes" id="UP000008743">
    <property type="component" value="Unassembled WGS sequence"/>
</dbReference>
<dbReference type="InterPro" id="IPR031818">
    <property type="entry name" value="Hri1"/>
</dbReference>